<evidence type="ECO:0000313" key="2">
    <source>
        <dbReference type="Proteomes" id="UP000249056"/>
    </source>
</evidence>
<dbReference type="Proteomes" id="UP000249056">
    <property type="component" value="Unassembled WGS sequence"/>
</dbReference>
<proteinExistence type="predicted"/>
<protein>
    <submittedName>
        <fullName evidence="1">Uncharacterized protein</fullName>
    </submittedName>
</protein>
<name>A0A395J7S5_9HELO</name>
<evidence type="ECO:0000313" key="1">
    <source>
        <dbReference type="EMBL" id="RAL68555.1"/>
    </source>
</evidence>
<reference evidence="1 2" key="1">
    <citation type="submission" date="2018-06" db="EMBL/GenBank/DDBJ databases">
        <title>Genome Sequence of the Brown Rot Fungal Pathogen Monilinia fructigena.</title>
        <authorList>
            <person name="Landi L."/>
            <person name="De Miccolis Angelini R.M."/>
            <person name="Pollastro S."/>
            <person name="Abate D."/>
            <person name="Faretra F."/>
            <person name="Romanazzi G."/>
        </authorList>
    </citation>
    <scope>NUCLEOTIDE SEQUENCE [LARGE SCALE GENOMIC DNA]</scope>
    <source>
        <strain evidence="1 2">Mfrg269</strain>
    </source>
</reference>
<organism evidence="1 2">
    <name type="scientific">Monilinia fructigena</name>
    <dbReference type="NCBI Taxonomy" id="38457"/>
    <lineage>
        <taxon>Eukaryota</taxon>
        <taxon>Fungi</taxon>
        <taxon>Dikarya</taxon>
        <taxon>Ascomycota</taxon>
        <taxon>Pezizomycotina</taxon>
        <taxon>Leotiomycetes</taxon>
        <taxon>Helotiales</taxon>
        <taxon>Sclerotiniaceae</taxon>
        <taxon>Monilinia</taxon>
    </lineage>
</organism>
<dbReference type="EMBL" id="QKRW01000001">
    <property type="protein sequence ID" value="RAL68555.1"/>
    <property type="molecule type" value="Genomic_DNA"/>
</dbReference>
<dbReference type="AlphaFoldDB" id="A0A395J7S5"/>
<gene>
    <name evidence="1" type="ORF">DID88_007280</name>
</gene>
<keyword evidence="2" id="KW-1185">Reference proteome</keyword>
<sequence>MTPPPLPPKKHSNQILNFNLQKKTRINKDPTNKRAQLKQKEKIRICIPFLFVNRWFRKSRLSFINKSYAYQYGK</sequence>
<accession>A0A395J7S5</accession>
<comment type="caution">
    <text evidence="1">The sequence shown here is derived from an EMBL/GenBank/DDBJ whole genome shotgun (WGS) entry which is preliminary data.</text>
</comment>